<evidence type="ECO:0000256" key="4">
    <source>
        <dbReference type="ARBA" id="ARBA00023242"/>
    </source>
</evidence>
<organism evidence="7 8">
    <name type="scientific">Quillaja saponaria</name>
    <name type="common">Soap bark tree</name>
    <dbReference type="NCBI Taxonomy" id="32244"/>
    <lineage>
        <taxon>Eukaryota</taxon>
        <taxon>Viridiplantae</taxon>
        <taxon>Streptophyta</taxon>
        <taxon>Embryophyta</taxon>
        <taxon>Tracheophyta</taxon>
        <taxon>Spermatophyta</taxon>
        <taxon>Magnoliopsida</taxon>
        <taxon>eudicotyledons</taxon>
        <taxon>Gunneridae</taxon>
        <taxon>Pentapetalae</taxon>
        <taxon>rosids</taxon>
        <taxon>fabids</taxon>
        <taxon>Fabales</taxon>
        <taxon>Quillajaceae</taxon>
        <taxon>Quillaja</taxon>
    </lineage>
</organism>
<evidence type="ECO:0000256" key="1">
    <source>
        <dbReference type="ARBA" id="ARBA00004123"/>
    </source>
</evidence>
<dbReference type="EMBL" id="JARAOO010000009">
    <property type="protein sequence ID" value="KAJ7956850.1"/>
    <property type="molecule type" value="Genomic_DNA"/>
</dbReference>
<dbReference type="InterPro" id="IPR006957">
    <property type="entry name" value="EIN3"/>
</dbReference>
<accession>A0AAD7PJB2</accession>
<evidence type="ECO:0000259" key="6">
    <source>
        <dbReference type="Pfam" id="PF04873"/>
    </source>
</evidence>
<dbReference type="KEGG" id="qsa:O6P43_023226"/>
<keyword evidence="8" id="KW-1185">Reference proteome</keyword>
<sequence length="355" mass="39807">MWKDRMRLEKLKEKCDKDADDNENQTPAKREASLHKKMSRAQDSILKYLVQIVELVCKAQGFVYGIVPEKGKPVTGSSDSLREWWKEDVHFDQNAPFAISKYLPKLLDEKEEVPLERGLAPPWWPTGTELWWGEQGLAQEHGPPPYKKPDDLNKAWKVSVLAAVIKRMSPNLHKMRRLARQSKYLQDKMTAKESATWSKVVNQEEAILTLTDKCLKIADLSSEHNDDHEKAQVENADAAGVSKVTGTALVSSKGKFSGSGHSEKTPDWFDIELAREDNENGGTHSLSEAAGEVSNSTVEDYAGYWGGEMGADLAQDGAYQMERENMVNLNPFQDQETATSIGDLGFDIHFCSGYD</sequence>
<evidence type="ECO:0000313" key="7">
    <source>
        <dbReference type="EMBL" id="KAJ7956850.1"/>
    </source>
</evidence>
<comment type="subcellular location">
    <subcellularLocation>
        <location evidence="1">Nucleus</location>
    </subcellularLocation>
</comment>
<evidence type="ECO:0000256" key="2">
    <source>
        <dbReference type="ARBA" id="ARBA00009416"/>
    </source>
</evidence>
<proteinExistence type="inferred from homology"/>
<dbReference type="GO" id="GO:0003700">
    <property type="term" value="F:DNA-binding transcription factor activity"/>
    <property type="evidence" value="ECO:0007669"/>
    <property type="project" value="InterPro"/>
</dbReference>
<feature type="domain" description="Ethylene insensitive 3-like DNA-binding" evidence="6">
    <location>
        <begin position="1"/>
        <end position="103"/>
    </location>
</feature>
<keyword evidence="4" id="KW-0539">Nucleus</keyword>
<protein>
    <submittedName>
        <fullName evidence="7">Ethylene insensitive 3 family protein</fullName>
    </submittedName>
</protein>
<reference evidence="7" key="1">
    <citation type="journal article" date="2023" name="Science">
        <title>Elucidation of the pathway for biosynthesis of saponin adjuvants from the soapbark tree.</title>
        <authorList>
            <person name="Reed J."/>
            <person name="Orme A."/>
            <person name="El-Demerdash A."/>
            <person name="Owen C."/>
            <person name="Martin L.B.B."/>
            <person name="Misra R.C."/>
            <person name="Kikuchi S."/>
            <person name="Rejzek M."/>
            <person name="Martin A.C."/>
            <person name="Harkess A."/>
            <person name="Leebens-Mack J."/>
            <person name="Louveau T."/>
            <person name="Stephenson M.J."/>
            <person name="Osbourn A."/>
        </authorList>
    </citation>
    <scope>NUCLEOTIDE SEQUENCE</scope>
    <source>
        <strain evidence="7">S10</strain>
    </source>
</reference>
<feature type="compositionally biased region" description="Basic and acidic residues" evidence="5">
    <location>
        <begin position="1"/>
        <end position="17"/>
    </location>
</feature>
<evidence type="ECO:0000313" key="8">
    <source>
        <dbReference type="Proteomes" id="UP001163823"/>
    </source>
</evidence>
<dbReference type="InterPro" id="IPR023278">
    <property type="entry name" value="Ethylene_insens-like_DNA-bd"/>
</dbReference>
<comment type="similarity">
    <text evidence="2">Belongs to the EIN3 family.</text>
</comment>
<evidence type="ECO:0000256" key="5">
    <source>
        <dbReference type="SAM" id="MobiDB-lite"/>
    </source>
</evidence>
<dbReference type="GO" id="GO:0005634">
    <property type="term" value="C:nucleus"/>
    <property type="evidence" value="ECO:0007669"/>
    <property type="project" value="UniProtKB-SubCell"/>
</dbReference>
<dbReference type="InterPro" id="IPR047091">
    <property type="entry name" value="EIN3-like_DNA-bd"/>
</dbReference>
<dbReference type="SUPFAM" id="SSF116768">
    <property type="entry name" value="DNA-binding domain of EIN3-like"/>
    <property type="match status" value="1"/>
</dbReference>
<comment type="caution">
    <text evidence="7">The sequence shown here is derived from an EMBL/GenBank/DDBJ whole genome shotgun (WGS) entry which is preliminary data.</text>
</comment>
<name>A0AAD7PJB2_QUISA</name>
<dbReference type="GO" id="GO:0003677">
    <property type="term" value="F:DNA binding"/>
    <property type="evidence" value="ECO:0007669"/>
    <property type="project" value="TreeGrafter"/>
</dbReference>
<dbReference type="Gene3D" id="1.10.3180.10">
    <property type="entry name" value="DNA-binding domain of EIN3-like"/>
    <property type="match status" value="1"/>
</dbReference>
<feature type="region of interest" description="Disordered" evidence="5">
    <location>
        <begin position="1"/>
        <end position="36"/>
    </location>
</feature>
<dbReference type="PANTHER" id="PTHR33305:SF29">
    <property type="entry name" value="ETHYLENE INSENSITIVE 3-LIKE 5 PROTEIN"/>
    <property type="match status" value="1"/>
</dbReference>
<evidence type="ECO:0000256" key="3">
    <source>
        <dbReference type="ARBA" id="ARBA00022745"/>
    </source>
</evidence>
<dbReference type="PANTHER" id="PTHR33305">
    <property type="entry name" value="ETHYLENE INSENSITIVE 3-LIKE 2 PROTEIN"/>
    <property type="match status" value="1"/>
</dbReference>
<dbReference type="GO" id="GO:0009873">
    <property type="term" value="P:ethylene-activated signaling pathway"/>
    <property type="evidence" value="ECO:0007669"/>
    <property type="project" value="UniProtKB-KW"/>
</dbReference>
<dbReference type="Pfam" id="PF04873">
    <property type="entry name" value="EIN3_DNA-bd"/>
    <property type="match status" value="2"/>
</dbReference>
<gene>
    <name evidence="7" type="ORF">O6P43_023226</name>
</gene>
<dbReference type="Proteomes" id="UP001163823">
    <property type="component" value="Chromosome 9"/>
</dbReference>
<feature type="domain" description="Ethylene insensitive 3-like DNA-binding" evidence="6">
    <location>
        <begin position="112"/>
        <end position="205"/>
    </location>
</feature>
<dbReference type="AlphaFoldDB" id="A0AAD7PJB2"/>
<keyword evidence="3" id="KW-0936">Ethylene signaling pathway</keyword>